<accession>A0A3G4ZNJ0</accession>
<protein>
    <recommendedName>
        <fullName evidence="1">DUF5869 domain-containing protein</fullName>
    </recommendedName>
</protein>
<reference evidence="2" key="1">
    <citation type="submission" date="2018-10" db="EMBL/GenBank/DDBJ databases">
        <title>Hidden diversity of soil giant viruses.</title>
        <authorList>
            <person name="Schulz F."/>
            <person name="Alteio L."/>
            <person name="Goudeau D."/>
            <person name="Ryan E.M."/>
            <person name="Malmstrom R.R."/>
            <person name="Blanchard J."/>
            <person name="Woyke T."/>
        </authorList>
    </citation>
    <scope>NUCLEOTIDE SEQUENCE</scope>
    <source>
        <strain evidence="2">TEV1</strain>
    </source>
</reference>
<proteinExistence type="predicted"/>
<dbReference type="Pfam" id="PF19194">
    <property type="entry name" value="DUF5869"/>
    <property type="match status" value="1"/>
</dbReference>
<evidence type="ECO:0000259" key="1">
    <source>
        <dbReference type="Pfam" id="PF19194"/>
    </source>
</evidence>
<feature type="domain" description="DUF5869" evidence="1">
    <location>
        <begin position="467"/>
        <end position="525"/>
    </location>
</feature>
<gene>
    <name evidence="2" type="ORF">Terrestrivirus6_54</name>
</gene>
<dbReference type="InterPro" id="IPR043807">
    <property type="entry name" value="DUF5869"/>
</dbReference>
<name>A0A3G4ZNJ0_9VIRU</name>
<organism evidence="2">
    <name type="scientific">Terrestrivirus sp</name>
    <dbReference type="NCBI Taxonomy" id="2487775"/>
    <lineage>
        <taxon>Viruses</taxon>
        <taxon>Varidnaviria</taxon>
        <taxon>Bamfordvirae</taxon>
        <taxon>Nucleocytoviricota</taxon>
        <taxon>Megaviricetes</taxon>
        <taxon>Imitervirales</taxon>
        <taxon>Mimiviridae</taxon>
        <taxon>Klosneuvirinae</taxon>
    </lineage>
</organism>
<sequence>MNNAYSLHPLIVYSVDSTTHEFTEEFWIHYLTENSDEDNNNVFPFLCGIVKTYSLLHNNLNLLPAVISTGICADYYRKISASNEELLLVIQQIDLEIDKFIEIGNKMKLFEHICKTKNIDLYNHLHNKYGSTKLNKEFIVASATTSTYDMLKLALSNENNIKELKNSITSHILHLMCRIVIENNDVIIAKSLLELDIGNDYSLSVYQLALTMNNIELIKLTYDSNIEINFYMINWKNITIEVIDWLILTYNKFQGMTHLQFFDNAVQNNDWKKLQIYKRLLELYPGDENYVKHIEEKTGKSYTDVMAYTDVVHKKKQVENKTEHINNEDIQNDSNTFQSITDDVSLLNKMINKTINKDYFNYKELTEAIHCTSKYDYSQIRKTAYKYETMTLKYKNNVKNFERDITFLINEQDRFNDYPMIQLMDMPICFTFSNNKNYIYGNDKYNDDDEDYDDDSELSYIFKHPESPTTWFMIKKYGMSSGCSSCDGNTSSNLTIYEEDSLHNLIRWRLTGKEIEQLGITDEFNYLEI</sequence>
<dbReference type="EMBL" id="MK071984">
    <property type="protein sequence ID" value="AYV76428.1"/>
    <property type="molecule type" value="Genomic_DNA"/>
</dbReference>
<evidence type="ECO:0000313" key="2">
    <source>
        <dbReference type="EMBL" id="AYV76428.1"/>
    </source>
</evidence>